<proteinExistence type="predicted"/>
<dbReference type="Pfam" id="PF00646">
    <property type="entry name" value="F-box"/>
    <property type="match status" value="1"/>
</dbReference>
<dbReference type="OrthoDB" id="1854110at2759"/>
<dbReference type="GO" id="GO:0005634">
    <property type="term" value="C:nucleus"/>
    <property type="evidence" value="ECO:0007669"/>
    <property type="project" value="TreeGrafter"/>
</dbReference>
<dbReference type="PANTHER" id="PTHR24414">
    <property type="entry name" value="F-BOX/KELCH-REPEAT PROTEIN SKIP4"/>
    <property type="match status" value="1"/>
</dbReference>
<dbReference type="GO" id="GO:0005829">
    <property type="term" value="C:cytosol"/>
    <property type="evidence" value="ECO:0007669"/>
    <property type="project" value="TreeGrafter"/>
</dbReference>
<reference evidence="2 3" key="1">
    <citation type="submission" date="2018-04" db="EMBL/GenBank/DDBJ databases">
        <authorList>
            <person name="Vogel A."/>
        </authorList>
    </citation>
    <scope>NUCLEOTIDE SEQUENCE [LARGE SCALE GENOMIC DNA]</scope>
</reference>
<dbReference type="InterPro" id="IPR036047">
    <property type="entry name" value="F-box-like_dom_sf"/>
</dbReference>
<protein>
    <recommendedName>
        <fullName evidence="1">F-box domain-containing protein</fullName>
    </recommendedName>
</protein>
<name>A0A484MI50_9ASTE</name>
<dbReference type="SUPFAM" id="SSF117281">
    <property type="entry name" value="Kelch motif"/>
    <property type="match status" value="1"/>
</dbReference>
<feature type="domain" description="F-box" evidence="1">
    <location>
        <begin position="21"/>
        <end position="56"/>
    </location>
</feature>
<dbReference type="SUPFAM" id="SSF81383">
    <property type="entry name" value="F-box domain"/>
    <property type="match status" value="1"/>
</dbReference>
<dbReference type="InterPro" id="IPR001810">
    <property type="entry name" value="F-box_dom"/>
</dbReference>
<dbReference type="PANTHER" id="PTHR24414:SF44">
    <property type="entry name" value="F-BOX DOMAIN-CONTAINING PROTEIN"/>
    <property type="match status" value="1"/>
</dbReference>
<keyword evidence="3" id="KW-1185">Reference proteome</keyword>
<dbReference type="EMBL" id="OOIL02003369">
    <property type="protein sequence ID" value="VFQ87714.1"/>
    <property type="molecule type" value="Genomic_DNA"/>
</dbReference>
<dbReference type="GO" id="GO:0043161">
    <property type="term" value="P:proteasome-mediated ubiquitin-dependent protein catabolic process"/>
    <property type="evidence" value="ECO:0007669"/>
    <property type="project" value="TreeGrafter"/>
</dbReference>
<dbReference type="AlphaFoldDB" id="A0A484MI50"/>
<sequence length="381" mass="41718">MEVGGAQKRFPLVDYSAMHGDVLEAVLSRAALVDLVPASLVSKSWNHAVSSSLRWLNTPKPWLFVHTQSIRSPHAVTSTRAYDHRSRVWVHVRNESSSRHVSAPLRSSHSNLLYTLSPSTLSFSFDALNVEWHHVGAPKVWRTDPIVARVGRSIIIAGGTCDFEDDPLAVEVYDTEDATWRTCESMPAILKDSSTSTWLSTAATTGKLVVTEKLTGSTYCFDPETKSWSRPYSLRPDQRMSLSIIGFSDTRLVLLGVIGDVGNVSGIKLWEVDTDSFECAEIGEMPAVLVGKLKSETFGMSSVNMCMAGAFGHIYNSSEAEEVVVFEVRGGGRCEWWSFKNAAAGEGTGRMERVVFTSSEVGVGDLLRAVQSKKGTFSVTT</sequence>
<dbReference type="Gene3D" id="2.120.10.80">
    <property type="entry name" value="Kelch-type beta propeller"/>
    <property type="match status" value="1"/>
</dbReference>
<dbReference type="InterPro" id="IPR050354">
    <property type="entry name" value="F-box/kelch-repeat_ARATH"/>
</dbReference>
<evidence type="ECO:0000313" key="2">
    <source>
        <dbReference type="EMBL" id="VFQ87714.1"/>
    </source>
</evidence>
<dbReference type="Proteomes" id="UP000595140">
    <property type="component" value="Unassembled WGS sequence"/>
</dbReference>
<accession>A0A484MI50</accession>
<evidence type="ECO:0000259" key="1">
    <source>
        <dbReference type="Pfam" id="PF00646"/>
    </source>
</evidence>
<gene>
    <name evidence="2" type="ORF">CCAM_LOCUS29490</name>
</gene>
<evidence type="ECO:0000313" key="3">
    <source>
        <dbReference type="Proteomes" id="UP000595140"/>
    </source>
</evidence>
<dbReference type="InterPro" id="IPR015915">
    <property type="entry name" value="Kelch-typ_b-propeller"/>
</dbReference>
<organism evidence="2 3">
    <name type="scientific">Cuscuta campestris</name>
    <dbReference type="NCBI Taxonomy" id="132261"/>
    <lineage>
        <taxon>Eukaryota</taxon>
        <taxon>Viridiplantae</taxon>
        <taxon>Streptophyta</taxon>
        <taxon>Embryophyta</taxon>
        <taxon>Tracheophyta</taxon>
        <taxon>Spermatophyta</taxon>
        <taxon>Magnoliopsida</taxon>
        <taxon>eudicotyledons</taxon>
        <taxon>Gunneridae</taxon>
        <taxon>Pentapetalae</taxon>
        <taxon>asterids</taxon>
        <taxon>lamiids</taxon>
        <taxon>Solanales</taxon>
        <taxon>Convolvulaceae</taxon>
        <taxon>Cuscuteae</taxon>
        <taxon>Cuscuta</taxon>
        <taxon>Cuscuta subgen. Grammica</taxon>
        <taxon>Cuscuta sect. Cleistogrammica</taxon>
    </lineage>
</organism>